<keyword evidence="2" id="KW-1185">Reference proteome</keyword>
<dbReference type="AlphaFoldDB" id="A0A1G9J2S7"/>
<proteinExistence type="predicted"/>
<gene>
    <name evidence="1" type="ORF">SAMN05421820_101125</name>
</gene>
<reference evidence="2" key="1">
    <citation type="submission" date="2016-10" db="EMBL/GenBank/DDBJ databases">
        <authorList>
            <person name="Varghese N."/>
            <person name="Submissions S."/>
        </authorList>
    </citation>
    <scope>NUCLEOTIDE SEQUENCE [LARGE SCALE GENOMIC DNA]</scope>
    <source>
        <strain evidence="2">DSM 19110</strain>
    </source>
</reference>
<accession>A0A1G9J2S7</accession>
<organism evidence="1 2">
    <name type="scientific">Pedobacter steynii</name>
    <dbReference type="NCBI Taxonomy" id="430522"/>
    <lineage>
        <taxon>Bacteria</taxon>
        <taxon>Pseudomonadati</taxon>
        <taxon>Bacteroidota</taxon>
        <taxon>Sphingobacteriia</taxon>
        <taxon>Sphingobacteriales</taxon>
        <taxon>Sphingobacteriaceae</taxon>
        <taxon>Pedobacter</taxon>
    </lineage>
</organism>
<name>A0A1G9J2S7_9SPHI</name>
<dbReference type="EMBL" id="FNGY01000001">
    <property type="protein sequence ID" value="SDL31523.1"/>
    <property type="molecule type" value="Genomic_DNA"/>
</dbReference>
<dbReference type="Proteomes" id="UP000183200">
    <property type="component" value="Unassembled WGS sequence"/>
</dbReference>
<protein>
    <submittedName>
        <fullName evidence="1">Uncharacterized protein</fullName>
    </submittedName>
</protein>
<evidence type="ECO:0000313" key="2">
    <source>
        <dbReference type="Proteomes" id="UP000183200"/>
    </source>
</evidence>
<evidence type="ECO:0000313" key="1">
    <source>
        <dbReference type="EMBL" id="SDL31523.1"/>
    </source>
</evidence>
<sequence>MLLFALNIELRARLSGLCCLLIILFSCIGIPDKSVNNGYQVRFVVIRKHPKNEIPSGNYVELNDDLKGIVARYIKYQSCSDCLYELYFNKIDPHYSQVILYKGNKSLTVDEYEKNGRFPVIYTKVSDKKIGVYTGSEGYFKAPKNQRGDVKEKKAINPLMYG</sequence>